<evidence type="ECO:0000256" key="2">
    <source>
        <dbReference type="SAM" id="Phobius"/>
    </source>
</evidence>
<sequence>MRTSYWLPRNARMKDMSASEMFWKQLREHIENYGATMVAGLLIGYFLHYIMNVRPLKQRIHVDKLEQSEDDEEMKADNTESLKPEEKEEKQVGVVKGMINTEVLESLRRRPPPERPRSALPEFKTIPENKPLFEDRMQDSTSSDVEDNDDLNGSLSDRDLLHTLGTLHGKLATAQLRARTRKMQADMTAEERDDVSLCLAHNFVFGFL</sequence>
<feature type="compositionally biased region" description="Basic and acidic residues" evidence="1">
    <location>
        <begin position="125"/>
        <end position="138"/>
    </location>
</feature>
<feature type="compositionally biased region" description="Basic and acidic residues" evidence="1">
    <location>
        <begin position="75"/>
        <end position="91"/>
    </location>
</feature>
<dbReference type="OrthoDB" id="5983600at2759"/>
<reference evidence="3 4" key="1">
    <citation type="submission" date="2018-11" db="EMBL/GenBank/DDBJ databases">
        <authorList>
            <consortium name="Pathogen Informatics"/>
        </authorList>
    </citation>
    <scope>NUCLEOTIDE SEQUENCE [LARGE SCALE GENOMIC DNA]</scope>
</reference>
<feature type="region of interest" description="Disordered" evidence="1">
    <location>
        <begin position="66"/>
        <end position="91"/>
    </location>
</feature>
<keyword evidence="2" id="KW-0812">Transmembrane</keyword>
<dbReference type="EMBL" id="UYYB01100460">
    <property type="protein sequence ID" value="VDM77903.1"/>
    <property type="molecule type" value="Genomic_DNA"/>
</dbReference>
<feature type="transmembrane region" description="Helical" evidence="2">
    <location>
        <begin position="33"/>
        <end position="51"/>
    </location>
</feature>
<evidence type="ECO:0000313" key="3">
    <source>
        <dbReference type="EMBL" id="VDM77903.1"/>
    </source>
</evidence>
<gene>
    <name evidence="3" type="ORF">SVUK_LOCUS12901</name>
</gene>
<feature type="region of interest" description="Disordered" evidence="1">
    <location>
        <begin position="106"/>
        <end position="151"/>
    </location>
</feature>
<evidence type="ECO:0000256" key="1">
    <source>
        <dbReference type="SAM" id="MobiDB-lite"/>
    </source>
</evidence>
<protein>
    <submittedName>
        <fullName evidence="3">Uncharacterized protein</fullName>
    </submittedName>
</protein>
<proteinExistence type="predicted"/>
<keyword evidence="2" id="KW-0472">Membrane</keyword>
<feature type="compositionally biased region" description="Basic and acidic residues" evidence="1">
    <location>
        <begin position="106"/>
        <end position="117"/>
    </location>
</feature>
<organism evidence="3 4">
    <name type="scientific">Strongylus vulgaris</name>
    <name type="common">Blood worm</name>
    <dbReference type="NCBI Taxonomy" id="40348"/>
    <lineage>
        <taxon>Eukaryota</taxon>
        <taxon>Metazoa</taxon>
        <taxon>Ecdysozoa</taxon>
        <taxon>Nematoda</taxon>
        <taxon>Chromadorea</taxon>
        <taxon>Rhabditida</taxon>
        <taxon>Rhabditina</taxon>
        <taxon>Rhabditomorpha</taxon>
        <taxon>Strongyloidea</taxon>
        <taxon>Strongylidae</taxon>
        <taxon>Strongylus</taxon>
    </lineage>
</organism>
<name>A0A3P7JB29_STRVU</name>
<dbReference type="AlphaFoldDB" id="A0A3P7JB29"/>
<evidence type="ECO:0000313" key="4">
    <source>
        <dbReference type="Proteomes" id="UP000270094"/>
    </source>
</evidence>
<accession>A0A3P7JB29</accession>
<dbReference type="Proteomes" id="UP000270094">
    <property type="component" value="Unassembled WGS sequence"/>
</dbReference>
<keyword evidence="2" id="KW-1133">Transmembrane helix</keyword>
<keyword evidence="4" id="KW-1185">Reference proteome</keyword>